<evidence type="ECO:0000313" key="3">
    <source>
        <dbReference type="Proteomes" id="UP001185792"/>
    </source>
</evidence>
<organism evidence="2 3">
    <name type="scientific">Williamsia marianensis</name>
    <dbReference type="NCBI Taxonomy" id="85044"/>
    <lineage>
        <taxon>Bacteria</taxon>
        <taxon>Bacillati</taxon>
        <taxon>Actinomycetota</taxon>
        <taxon>Actinomycetes</taxon>
        <taxon>Mycobacteriales</taxon>
        <taxon>Nocardiaceae</taxon>
        <taxon>Williamsia</taxon>
    </lineage>
</organism>
<dbReference type="Proteomes" id="UP001185792">
    <property type="component" value="Unassembled WGS sequence"/>
</dbReference>
<evidence type="ECO:0008006" key="4">
    <source>
        <dbReference type="Google" id="ProtNLM"/>
    </source>
</evidence>
<feature type="transmembrane region" description="Helical" evidence="1">
    <location>
        <begin position="190"/>
        <end position="207"/>
    </location>
</feature>
<name>A0ABU4EQU7_WILMA</name>
<evidence type="ECO:0000256" key="1">
    <source>
        <dbReference type="SAM" id="Phobius"/>
    </source>
</evidence>
<evidence type="ECO:0000313" key="2">
    <source>
        <dbReference type="EMBL" id="MDV7133610.1"/>
    </source>
</evidence>
<keyword evidence="3" id="KW-1185">Reference proteome</keyword>
<reference evidence="2 3" key="1">
    <citation type="submission" date="2023-10" db="EMBL/GenBank/DDBJ databases">
        <title>Development of a sustainable strategy for remediation of hydrocarbon-contaminated territories based on the waste exchange concept.</title>
        <authorList>
            <person name="Krivoruchko A."/>
        </authorList>
    </citation>
    <scope>NUCLEOTIDE SEQUENCE [LARGE SCALE GENOMIC DNA]</scope>
    <source>
        <strain evidence="2 3">IEGM 1236</strain>
    </source>
</reference>
<sequence length="252" mass="27753">MNWYMTHVVETGRSAAVFALVGFIVTYGITRWITRSIRARSENTPDDAEAASGGPVNDIYIGGVHIHHQVWGILLILTAGLLEFRFQPDPPWREVLAAAFGIGAALALDEFALWLHLEDVYWSEEGRKSIDAVMIATVFGVAMLVGTTPLGGIDEGNPSSTSVAITAAIVLVHVAYSVICLLKGKLATGLIGLPVPLLGLIGALRLAHPTSYWARRFYSERKLERAERRFELYVGRRDRMRDLVGGREQRTP</sequence>
<protein>
    <recommendedName>
        <fullName evidence="4">Integral membrane protein</fullName>
    </recommendedName>
</protein>
<keyword evidence="1" id="KW-0472">Membrane</keyword>
<accession>A0ABU4EQU7</accession>
<feature type="transmembrane region" description="Helical" evidence="1">
    <location>
        <begin position="95"/>
        <end position="117"/>
    </location>
</feature>
<feature type="transmembrane region" description="Helical" evidence="1">
    <location>
        <begin position="129"/>
        <end position="151"/>
    </location>
</feature>
<keyword evidence="1" id="KW-1133">Transmembrane helix</keyword>
<proteinExistence type="predicted"/>
<comment type="caution">
    <text evidence="2">The sequence shown here is derived from an EMBL/GenBank/DDBJ whole genome shotgun (WGS) entry which is preliminary data.</text>
</comment>
<dbReference type="RefSeq" id="WP_200866347.1">
    <property type="nucleotide sequence ID" value="NZ_JAWLUM010000001.1"/>
</dbReference>
<keyword evidence="1" id="KW-0812">Transmembrane</keyword>
<feature type="transmembrane region" description="Helical" evidence="1">
    <location>
        <begin position="163"/>
        <end position="184"/>
    </location>
</feature>
<dbReference type="EMBL" id="JAWLUM010000001">
    <property type="protein sequence ID" value="MDV7133610.1"/>
    <property type="molecule type" value="Genomic_DNA"/>
</dbReference>
<gene>
    <name evidence="2" type="ORF">R4198_07870</name>
</gene>
<feature type="transmembrane region" description="Helical" evidence="1">
    <location>
        <begin position="12"/>
        <end position="30"/>
    </location>
</feature>